<reference evidence="3" key="2">
    <citation type="submission" date="2013-07" db="EMBL/GenBank/DDBJ databases">
        <authorList>
            <consortium name="The Broad Institute Genome Sequencing Platform"/>
            <person name="Cuomo C."/>
            <person name="Litvintseva A."/>
            <person name="Chen Y."/>
            <person name="Heitman J."/>
            <person name="Sun S."/>
            <person name="Springer D."/>
            <person name="Dromer F."/>
            <person name="Young S.K."/>
            <person name="Zeng Q."/>
            <person name="Gargeya S."/>
            <person name="Fitzgerald M."/>
            <person name="Abouelleil A."/>
            <person name="Alvarado L."/>
            <person name="Berlin A.M."/>
            <person name="Chapman S.B."/>
            <person name="Dewar J."/>
            <person name="Goldberg J."/>
            <person name="Griggs A."/>
            <person name="Gujja S."/>
            <person name="Hansen M."/>
            <person name="Howarth C."/>
            <person name="Imamovic A."/>
            <person name="Larimer J."/>
            <person name="McCowan C."/>
            <person name="Murphy C."/>
            <person name="Pearson M."/>
            <person name="Priest M."/>
            <person name="Roberts A."/>
            <person name="Saif S."/>
            <person name="Shea T."/>
            <person name="Sykes S."/>
            <person name="Wortman J."/>
            <person name="Nusbaum C."/>
            <person name="Birren B."/>
        </authorList>
    </citation>
    <scope>NUCLEOTIDE SEQUENCE</scope>
    <source>
        <strain evidence="3">CBS 10118</strain>
    </source>
</reference>
<dbReference type="AlphaFoldDB" id="A0A1B9GBN6"/>
<protein>
    <submittedName>
        <fullName evidence="2">Uncharacterized protein</fullName>
    </submittedName>
</protein>
<dbReference type="VEuPathDB" id="FungiDB:I302_03285"/>
<reference evidence="2" key="3">
    <citation type="submission" date="2014-01" db="EMBL/GenBank/DDBJ databases">
        <title>Evolution of pathogenesis and genome organization in the Tremellales.</title>
        <authorList>
            <person name="Cuomo C."/>
            <person name="Litvintseva A."/>
            <person name="Heitman J."/>
            <person name="Chen Y."/>
            <person name="Sun S."/>
            <person name="Springer D."/>
            <person name="Dromer F."/>
            <person name="Young S."/>
            <person name="Zeng Q."/>
            <person name="Chapman S."/>
            <person name="Gujja S."/>
            <person name="Saif S."/>
            <person name="Birren B."/>
        </authorList>
    </citation>
    <scope>NUCLEOTIDE SEQUENCE</scope>
    <source>
        <strain evidence="2">CBS 10118</strain>
    </source>
</reference>
<feature type="region of interest" description="Disordered" evidence="1">
    <location>
        <begin position="244"/>
        <end position="263"/>
    </location>
</feature>
<evidence type="ECO:0000313" key="2">
    <source>
        <dbReference type="EMBL" id="OCF28426.1"/>
    </source>
</evidence>
<evidence type="ECO:0000313" key="3">
    <source>
        <dbReference type="EMBL" id="WVW82568.1"/>
    </source>
</evidence>
<evidence type="ECO:0000256" key="1">
    <source>
        <dbReference type="SAM" id="MobiDB-lite"/>
    </source>
</evidence>
<dbReference type="EMBL" id="CP144542">
    <property type="protein sequence ID" value="WVW82568.1"/>
    <property type="molecule type" value="Genomic_DNA"/>
</dbReference>
<reference evidence="3" key="4">
    <citation type="submission" date="2024-02" db="EMBL/GenBank/DDBJ databases">
        <title>Comparative genomics of Cryptococcus and Kwoniella reveals pathogenesis evolution and contrasting modes of karyotype evolution via chromosome fusion or intercentromeric recombination.</title>
        <authorList>
            <person name="Coelho M.A."/>
            <person name="David-Palma M."/>
            <person name="Shea T."/>
            <person name="Bowers K."/>
            <person name="McGinley-Smith S."/>
            <person name="Mohammad A.W."/>
            <person name="Gnirke A."/>
            <person name="Yurkov A.M."/>
            <person name="Nowrousian M."/>
            <person name="Sun S."/>
            <person name="Cuomo C.A."/>
            <person name="Heitman J."/>
        </authorList>
    </citation>
    <scope>NUCLEOTIDE SEQUENCE</scope>
    <source>
        <strain evidence="3">CBS 10118</strain>
    </source>
</reference>
<dbReference type="EMBL" id="KI894019">
    <property type="protein sequence ID" value="OCF28426.1"/>
    <property type="molecule type" value="Genomic_DNA"/>
</dbReference>
<keyword evidence="4" id="KW-1185">Reference proteome</keyword>
<evidence type="ECO:0000313" key="4">
    <source>
        <dbReference type="Proteomes" id="UP000092730"/>
    </source>
</evidence>
<proteinExistence type="predicted"/>
<dbReference type="Proteomes" id="UP000092730">
    <property type="component" value="Chromosome 2"/>
</dbReference>
<sequence>MSRSEFRIGECFPQSGTVIYGADQGLRRYCGSLRLIEMSYLTTRGAICVQAGEGYRRCLGDTGENATAFAQSVIEETLEAVFSYDTVRSGTSQEHSERAPSFYMLVHRDGRGHESFVKVTRGPEEIEKANSHSGGGYSRDGSQPLWIRAGDTLSEESIRALGGLITSSAKQNEELEDTRIKFNEKAAAEQQLKELELNYDPERRYGHFAHVSDGSTVFCAEPCTGTKEGDDNLIVVEFDNTKERSSGVCAASVSEPEGDVQEQ</sequence>
<organism evidence="2">
    <name type="scientific">Kwoniella bestiolae CBS 10118</name>
    <dbReference type="NCBI Taxonomy" id="1296100"/>
    <lineage>
        <taxon>Eukaryota</taxon>
        <taxon>Fungi</taxon>
        <taxon>Dikarya</taxon>
        <taxon>Basidiomycota</taxon>
        <taxon>Agaricomycotina</taxon>
        <taxon>Tremellomycetes</taxon>
        <taxon>Tremellales</taxon>
        <taxon>Cryptococcaceae</taxon>
        <taxon>Kwoniella</taxon>
    </lineage>
</organism>
<dbReference type="KEGG" id="kbi:30207684"/>
<dbReference type="RefSeq" id="XP_019049496.1">
    <property type="nucleotide sequence ID" value="XM_019189934.1"/>
</dbReference>
<name>A0A1B9GBN6_9TREE</name>
<accession>A0A1B9GBN6</accession>
<gene>
    <name evidence="2" type="ORF">I302_03285</name>
    <name evidence="3" type="ORF">I302_104579</name>
</gene>
<dbReference type="GeneID" id="30207684"/>
<reference evidence="2" key="1">
    <citation type="submission" date="2013-07" db="EMBL/GenBank/DDBJ databases">
        <title>The Genome Sequence of Cryptococcus bestiolae CBS10118.</title>
        <authorList>
            <consortium name="The Broad Institute Genome Sequencing Platform"/>
            <person name="Cuomo C."/>
            <person name="Litvintseva A."/>
            <person name="Chen Y."/>
            <person name="Heitman J."/>
            <person name="Sun S."/>
            <person name="Springer D."/>
            <person name="Dromer F."/>
            <person name="Young S.K."/>
            <person name="Zeng Q."/>
            <person name="Gargeya S."/>
            <person name="Fitzgerald M."/>
            <person name="Abouelleil A."/>
            <person name="Alvarado L."/>
            <person name="Berlin A.M."/>
            <person name="Chapman S.B."/>
            <person name="Dewar J."/>
            <person name="Goldberg J."/>
            <person name="Griggs A."/>
            <person name="Gujja S."/>
            <person name="Hansen M."/>
            <person name="Howarth C."/>
            <person name="Imamovic A."/>
            <person name="Larimer J."/>
            <person name="McCowan C."/>
            <person name="Murphy C."/>
            <person name="Pearson M."/>
            <person name="Priest M."/>
            <person name="Roberts A."/>
            <person name="Saif S."/>
            <person name="Shea T."/>
            <person name="Sykes S."/>
            <person name="Wortman J."/>
            <person name="Nusbaum C."/>
            <person name="Birren B."/>
        </authorList>
    </citation>
    <scope>NUCLEOTIDE SEQUENCE [LARGE SCALE GENOMIC DNA]</scope>
    <source>
        <strain evidence="2">CBS 10118</strain>
    </source>
</reference>